<name>A0A3N6P1D6_9EURY</name>
<protein>
    <submittedName>
        <fullName evidence="1">Uncharacterized protein</fullName>
    </submittedName>
</protein>
<comment type="caution">
    <text evidence="1">The sequence shown here is derived from an EMBL/GenBank/DDBJ whole genome shotgun (WGS) entry which is preliminary data.</text>
</comment>
<dbReference type="EMBL" id="REFY01000004">
    <property type="protein sequence ID" value="RQG88875.1"/>
    <property type="molecule type" value="Genomic_DNA"/>
</dbReference>
<dbReference type="Proteomes" id="UP000273828">
    <property type="component" value="Unassembled WGS sequence"/>
</dbReference>
<reference evidence="1 2" key="1">
    <citation type="submission" date="2018-10" db="EMBL/GenBank/DDBJ databases">
        <title>Natrarchaeobius chitinivorans gen. nov., sp. nov., and Natrarchaeobius haloalkaliphilus sp. nov., alkaliphilic, chitin-utilizing haloarchaea from hypersaline alkaline lakes.</title>
        <authorList>
            <person name="Sorokin D.Y."/>
            <person name="Elcheninov A.G."/>
            <person name="Kostrikina N.A."/>
            <person name="Bale N.J."/>
            <person name="Sinninghe Damste J.S."/>
            <person name="Khijniak T.V."/>
            <person name="Kublanov I.V."/>
            <person name="Toshchakov S.V."/>
        </authorList>
    </citation>
    <scope>NUCLEOTIDE SEQUENCE [LARGE SCALE GENOMIC DNA]</scope>
    <source>
        <strain evidence="1 2">AArcht-Sl</strain>
    </source>
</reference>
<proteinExistence type="predicted"/>
<dbReference type="AlphaFoldDB" id="A0A3N6P1D6"/>
<evidence type="ECO:0000313" key="1">
    <source>
        <dbReference type="EMBL" id="RQG88875.1"/>
    </source>
</evidence>
<accession>A0A3N6P1D6</accession>
<sequence length="72" mass="7646">MGSSRSPAPWKSRDWIGRILESPVCRRLESAVRPKGPDGLEAAMGCGTAAGLEVDARFEIAVNVGFIGRSSD</sequence>
<gene>
    <name evidence="1" type="ORF">EA462_10785</name>
</gene>
<organism evidence="1 2">
    <name type="scientific">Natrarchaeobius halalkaliphilus</name>
    <dbReference type="NCBI Taxonomy" id="1679091"/>
    <lineage>
        <taxon>Archaea</taxon>
        <taxon>Methanobacteriati</taxon>
        <taxon>Methanobacteriota</taxon>
        <taxon>Stenosarchaea group</taxon>
        <taxon>Halobacteria</taxon>
        <taxon>Halobacteriales</taxon>
        <taxon>Natrialbaceae</taxon>
        <taxon>Natrarchaeobius</taxon>
    </lineage>
</organism>
<keyword evidence="2" id="KW-1185">Reference proteome</keyword>
<evidence type="ECO:0000313" key="2">
    <source>
        <dbReference type="Proteomes" id="UP000273828"/>
    </source>
</evidence>